<reference evidence="4" key="1">
    <citation type="submission" date="2016-11" db="UniProtKB">
        <authorList>
            <consortium name="WormBaseParasite"/>
        </authorList>
    </citation>
    <scope>IDENTIFICATION</scope>
</reference>
<dbReference type="Proteomes" id="UP000095281">
    <property type="component" value="Unplaced"/>
</dbReference>
<organism evidence="3 4">
    <name type="scientific">Meloidogyne hapla</name>
    <name type="common">Root-knot nematode worm</name>
    <dbReference type="NCBI Taxonomy" id="6305"/>
    <lineage>
        <taxon>Eukaryota</taxon>
        <taxon>Metazoa</taxon>
        <taxon>Ecdysozoa</taxon>
        <taxon>Nematoda</taxon>
        <taxon>Chromadorea</taxon>
        <taxon>Rhabditida</taxon>
        <taxon>Tylenchina</taxon>
        <taxon>Tylenchomorpha</taxon>
        <taxon>Tylenchoidea</taxon>
        <taxon>Meloidogynidae</taxon>
        <taxon>Meloidogyninae</taxon>
        <taxon>Meloidogyne</taxon>
    </lineage>
</organism>
<sequence>MAVFLLHHLLSLIYCVTFVSSMRRGFGQTYDQTYDQTHDQTYDQISDQTSDQGHILSPIHDQPEQENNILDDNFGSTRTNVGGRSVSRRGAKKAAGSSRQNHGEGYGNEASHGGTTYEHLGQGLHGLYPGYQSPFPETLKLIQASLNNQTQRAGHGLGAPGTNQYRLRHQRQRGLPKPQVVNSGGCRGRGKCTIM</sequence>
<evidence type="ECO:0000313" key="3">
    <source>
        <dbReference type="Proteomes" id="UP000095281"/>
    </source>
</evidence>
<proteinExistence type="predicted"/>
<evidence type="ECO:0000256" key="2">
    <source>
        <dbReference type="SAM" id="SignalP"/>
    </source>
</evidence>
<dbReference type="WBParaSite" id="MhA1_Contig210.frz3.gene30">
    <property type="protein sequence ID" value="MhA1_Contig210.frz3.gene30"/>
    <property type="gene ID" value="MhA1_Contig210.frz3.gene30"/>
</dbReference>
<feature type="compositionally biased region" description="Polar residues" evidence="1">
    <location>
        <begin position="65"/>
        <end position="82"/>
    </location>
</feature>
<evidence type="ECO:0000256" key="1">
    <source>
        <dbReference type="SAM" id="MobiDB-lite"/>
    </source>
</evidence>
<name>A0A1I8BFE6_MELHA</name>
<feature type="chain" id="PRO_5009315753" evidence="2">
    <location>
        <begin position="22"/>
        <end position="195"/>
    </location>
</feature>
<accession>A0A1I8BFE6</accession>
<keyword evidence="2" id="KW-0732">Signal</keyword>
<dbReference type="AlphaFoldDB" id="A0A1I8BFE6"/>
<evidence type="ECO:0000313" key="4">
    <source>
        <dbReference type="WBParaSite" id="MhA1_Contig210.frz3.gene30"/>
    </source>
</evidence>
<feature type="signal peptide" evidence="2">
    <location>
        <begin position="1"/>
        <end position="21"/>
    </location>
</feature>
<feature type="region of interest" description="Disordered" evidence="1">
    <location>
        <begin position="45"/>
        <end position="118"/>
    </location>
</feature>
<keyword evidence="3" id="KW-1185">Reference proteome</keyword>
<protein>
    <submittedName>
        <fullName evidence="4">Secreted protein</fullName>
    </submittedName>
</protein>